<evidence type="ECO:0000256" key="3">
    <source>
        <dbReference type="ARBA" id="ARBA00022475"/>
    </source>
</evidence>
<evidence type="ECO:0000256" key="8">
    <source>
        <dbReference type="SAM" id="Phobius"/>
    </source>
</evidence>
<protein>
    <recommendedName>
        <fullName evidence="9">Type II secretion system protein GspF domain-containing protein</fullName>
    </recommendedName>
</protein>
<dbReference type="InterPro" id="IPR003004">
    <property type="entry name" value="GspF/PilC"/>
</dbReference>
<reference evidence="10 11" key="1">
    <citation type="submission" date="2017-09" db="EMBL/GenBank/DDBJ databases">
        <title>Depth-based differentiation of microbial function through sediment-hosted aquifers and enrichment of novel symbionts in the deep terrestrial subsurface.</title>
        <authorList>
            <person name="Probst A.J."/>
            <person name="Ladd B."/>
            <person name="Jarett J.K."/>
            <person name="Geller-Mcgrath D.E."/>
            <person name="Sieber C.M."/>
            <person name="Emerson J.B."/>
            <person name="Anantharaman K."/>
            <person name="Thomas B.C."/>
            <person name="Malmstrom R."/>
            <person name="Stieglmeier M."/>
            <person name="Klingl A."/>
            <person name="Woyke T."/>
            <person name="Ryan C.M."/>
            <person name="Banfield J.F."/>
        </authorList>
    </citation>
    <scope>NUCLEOTIDE SEQUENCE [LARGE SCALE GENOMIC DNA]</scope>
    <source>
        <strain evidence="10">CG22_combo_CG10-13_8_21_14_all_38_20</strain>
    </source>
</reference>
<evidence type="ECO:0000256" key="7">
    <source>
        <dbReference type="ARBA" id="ARBA00023136"/>
    </source>
</evidence>
<keyword evidence="6 8" id="KW-1133">Transmembrane helix</keyword>
<evidence type="ECO:0000256" key="5">
    <source>
        <dbReference type="ARBA" id="ARBA00022692"/>
    </source>
</evidence>
<keyword evidence="5 8" id="KW-0812">Transmembrane</keyword>
<dbReference type="Gene3D" id="1.20.81.30">
    <property type="entry name" value="Type II secretion system (T2SS), domain F"/>
    <property type="match status" value="2"/>
</dbReference>
<dbReference type="InterPro" id="IPR042094">
    <property type="entry name" value="T2SS_GspF_sf"/>
</dbReference>
<dbReference type="GO" id="GO:0015628">
    <property type="term" value="P:protein secretion by the type II secretion system"/>
    <property type="evidence" value="ECO:0007669"/>
    <property type="project" value="TreeGrafter"/>
</dbReference>
<dbReference type="Proteomes" id="UP000231246">
    <property type="component" value="Unassembled WGS sequence"/>
</dbReference>
<evidence type="ECO:0000256" key="6">
    <source>
        <dbReference type="ARBA" id="ARBA00022989"/>
    </source>
</evidence>
<dbReference type="PANTHER" id="PTHR30012:SF0">
    <property type="entry name" value="TYPE II SECRETION SYSTEM PROTEIN F-RELATED"/>
    <property type="match status" value="1"/>
</dbReference>
<keyword evidence="7 8" id="KW-0472">Membrane</keyword>
<evidence type="ECO:0000313" key="10">
    <source>
        <dbReference type="EMBL" id="PIP61331.1"/>
    </source>
</evidence>
<organism evidence="10 11">
    <name type="scientific">Candidatus Roizmanbacteria bacterium CG22_combo_CG10-13_8_21_14_all_38_20</name>
    <dbReference type="NCBI Taxonomy" id="1974862"/>
    <lineage>
        <taxon>Bacteria</taxon>
        <taxon>Candidatus Roizmaniibacteriota</taxon>
    </lineage>
</organism>
<keyword evidence="4" id="KW-0997">Cell inner membrane</keyword>
<comment type="caution">
    <text evidence="10">The sequence shown here is derived from an EMBL/GenBank/DDBJ whole genome shotgun (WGS) entry which is preliminary data.</text>
</comment>
<keyword evidence="3" id="KW-1003">Cell membrane</keyword>
<proteinExistence type="inferred from homology"/>
<feature type="domain" description="Type II secretion system protein GspF" evidence="9">
    <location>
        <begin position="67"/>
        <end position="190"/>
    </location>
</feature>
<dbReference type="PANTHER" id="PTHR30012">
    <property type="entry name" value="GENERAL SECRETION PATHWAY PROTEIN"/>
    <property type="match status" value="1"/>
</dbReference>
<dbReference type="FunFam" id="1.20.81.30:FF:000001">
    <property type="entry name" value="Type II secretion system protein F"/>
    <property type="match status" value="2"/>
</dbReference>
<feature type="domain" description="Type II secretion system protein GspF" evidence="9">
    <location>
        <begin position="271"/>
        <end position="392"/>
    </location>
</feature>
<evidence type="ECO:0000259" key="9">
    <source>
        <dbReference type="Pfam" id="PF00482"/>
    </source>
</evidence>
<comment type="subcellular location">
    <subcellularLocation>
        <location evidence="1">Cell inner membrane</location>
        <topology evidence="1">Multi-pass membrane protein</topology>
    </subcellularLocation>
</comment>
<evidence type="ECO:0000256" key="1">
    <source>
        <dbReference type="ARBA" id="ARBA00004429"/>
    </source>
</evidence>
<name>A0A2H0BUN5_9BACT</name>
<sequence>MPQYKYKAIDKDSNKVTGLVEATSAQTASQTLRSKKYFVLSIDEKIRREIPIARLIGRVSSSDVTDFTRQLATMIDAGLPLTKSLEILATQSKSEQMNHLLNNILSDVQGGTPLADALEKNASHFTRTYIALIQSGEASGTLDNVLNRLADNLEKNREFQNKVKGAMIYPTIVIIGMAIVGFIMMSFVVPKLTNLYTEFEVDLPIATKILIKVSDVFANYWYLILLGVSGLYFGFTQWKKTTSGRKIWDTLKIRIPLIGPLQQEIILIETARTLGILAGAGLAINKALEIVAEAVDNVIYKKGLDQARSAVEKGYPLGITIASNRNFPPIFAEMITIGEETGKLDETLQRLANFFETKSNESVRALTTAIEPLIMIVLGVGVGFLVLAIIMPIYNLTDAIK</sequence>
<dbReference type="PRINTS" id="PR00812">
    <property type="entry name" value="BCTERIALGSPF"/>
</dbReference>
<evidence type="ECO:0000256" key="4">
    <source>
        <dbReference type="ARBA" id="ARBA00022519"/>
    </source>
</evidence>
<evidence type="ECO:0000313" key="11">
    <source>
        <dbReference type="Proteomes" id="UP000231246"/>
    </source>
</evidence>
<accession>A0A2H0BUN5</accession>
<comment type="similarity">
    <text evidence="2">Belongs to the GSP F family.</text>
</comment>
<feature type="transmembrane region" description="Helical" evidence="8">
    <location>
        <begin position="373"/>
        <end position="394"/>
    </location>
</feature>
<dbReference type="Pfam" id="PF00482">
    <property type="entry name" value="T2SSF"/>
    <property type="match status" value="2"/>
</dbReference>
<evidence type="ECO:0000256" key="2">
    <source>
        <dbReference type="ARBA" id="ARBA00005745"/>
    </source>
</evidence>
<feature type="transmembrane region" description="Helical" evidence="8">
    <location>
        <begin position="167"/>
        <end position="189"/>
    </location>
</feature>
<dbReference type="AlphaFoldDB" id="A0A2H0BUN5"/>
<feature type="transmembrane region" description="Helical" evidence="8">
    <location>
        <begin position="220"/>
        <end position="238"/>
    </location>
</feature>
<dbReference type="InterPro" id="IPR018076">
    <property type="entry name" value="T2SS_GspF_dom"/>
</dbReference>
<dbReference type="GO" id="GO:0005886">
    <property type="term" value="C:plasma membrane"/>
    <property type="evidence" value="ECO:0007669"/>
    <property type="project" value="UniProtKB-SubCell"/>
</dbReference>
<dbReference type="EMBL" id="PCTA01000030">
    <property type="protein sequence ID" value="PIP61331.1"/>
    <property type="molecule type" value="Genomic_DNA"/>
</dbReference>
<gene>
    <name evidence="10" type="ORF">COW99_04940</name>
</gene>